<dbReference type="EMBL" id="MVHJ01000033">
    <property type="protein sequence ID" value="ORA02132.1"/>
    <property type="molecule type" value="Genomic_DNA"/>
</dbReference>
<sequence>MSELTDLPEPVMVGFDRLPFPMRMRIAADVMDAVNVRFRKECPTVGISQNEPISPSSMRFLADTWQMEDALAAPSNPGDTTHE</sequence>
<dbReference type="Proteomes" id="UP000192366">
    <property type="component" value="Unassembled WGS sequence"/>
</dbReference>
<dbReference type="STRING" id="564198.BST17_24795"/>
<evidence type="ECO:0000313" key="2">
    <source>
        <dbReference type="Proteomes" id="UP000192366"/>
    </source>
</evidence>
<dbReference type="RefSeq" id="WP_083061559.1">
    <property type="nucleotide sequence ID" value="NZ_JACKVM010000014.1"/>
</dbReference>
<organism evidence="1 2">
    <name type="scientific">Mycolicibacterium bacteremicum</name>
    <name type="common">Mycobacterium bacteremicum</name>
    <dbReference type="NCBI Taxonomy" id="564198"/>
    <lineage>
        <taxon>Bacteria</taxon>
        <taxon>Bacillati</taxon>
        <taxon>Actinomycetota</taxon>
        <taxon>Actinomycetes</taxon>
        <taxon>Mycobacteriales</taxon>
        <taxon>Mycobacteriaceae</taxon>
        <taxon>Mycolicibacterium</taxon>
    </lineage>
</organism>
<dbReference type="AlphaFoldDB" id="A0A1W9YQC6"/>
<comment type="caution">
    <text evidence="1">The sequence shown here is derived from an EMBL/GenBank/DDBJ whole genome shotgun (WGS) entry which is preliminary data.</text>
</comment>
<evidence type="ECO:0000313" key="1">
    <source>
        <dbReference type="EMBL" id="ORA02132.1"/>
    </source>
</evidence>
<reference evidence="1 2" key="1">
    <citation type="submission" date="2017-02" db="EMBL/GenBank/DDBJ databases">
        <title>The new phylogeny of genus Mycobacterium.</title>
        <authorList>
            <person name="Tortoli E."/>
            <person name="Trovato A."/>
            <person name="Cirillo D.M."/>
        </authorList>
    </citation>
    <scope>NUCLEOTIDE SEQUENCE [LARGE SCALE GENOMIC DNA]</scope>
    <source>
        <strain evidence="1 2">DSM 45578</strain>
    </source>
</reference>
<accession>A0A1W9YQC6</accession>
<name>A0A1W9YQC6_MYCBA</name>
<protein>
    <submittedName>
        <fullName evidence="1">Uncharacterized protein</fullName>
    </submittedName>
</protein>
<gene>
    <name evidence="1" type="ORF">BST17_24795</name>
</gene>
<keyword evidence="2" id="KW-1185">Reference proteome</keyword>
<proteinExistence type="predicted"/>